<keyword evidence="3" id="KW-0862">Zinc</keyword>
<dbReference type="SMART" id="SM00692">
    <property type="entry name" value="DM3"/>
    <property type="match status" value="1"/>
</dbReference>
<reference evidence="7" key="1">
    <citation type="submission" date="2023-10" db="EMBL/GenBank/DDBJ databases">
        <title>Genome assemblies of two species of porcelain crab, Petrolisthes cinctipes and Petrolisthes manimaculis (Anomura: Porcellanidae).</title>
        <authorList>
            <person name="Angst P."/>
        </authorList>
    </citation>
    <scope>NUCLEOTIDE SEQUENCE</scope>
    <source>
        <strain evidence="7">PB745_01</strain>
        <tissue evidence="7">Gill</tissue>
    </source>
</reference>
<sequence length="100" mass="11494">MPTRCCVPSCKESYDTGPAVAVFSFPKDETLASQWIRNIRRQDFSPTQHSRVCELHFNPQDVERETSYFDERTGRTLTVKLSKPRLRKEAVPALLSNMSC</sequence>
<evidence type="ECO:0000256" key="5">
    <source>
        <dbReference type="PROSITE-ProRule" id="PRU00309"/>
    </source>
</evidence>
<dbReference type="GO" id="GO:0000978">
    <property type="term" value="F:RNA polymerase II cis-regulatory region sequence-specific DNA binding"/>
    <property type="evidence" value="ECO:0007669"/>
    <property type="project" value="TreeGrafter"/>
</dbReference>
<proteinExistence type="predicted"/>
<keyword evidence="8" id="KW-1185">Reference proteome</keyword>
<dbReference type="SUPFAM" id="SSF57716">
    <property type="entry name" value="Glucocorticoid receptor-like (DNA-binding domain)"/>
    <property type="match status" value="1"/>
</dbReference>
<dbReference type="SMART" id="SM00980">
    <property type="entry name" value="THAP"/>
    <property type="match status" value="1"/>
</dbReference>
<dbReference type="Gene3D" id="6.20.210.20">
    <property type="entry name" value="THAP domain"/>
    <property type="match status" value="1"/>
</dbReference>
<dbReference type="InterPro" id="IPR026516">
    <property type="entry name" value="THAP1/10"/>
</dbReference>
<dbReference type="AlphaFoldDB" id="A0AAE1FUQ9"/>
<keyword evidence="2 5" id="KW-0863">Zinc-finger</keyword>
<name>A0AAE1FUQ9_PETCI</name>
<dbReference type="GO" id="GO:0006357">
    <property type="term" value="P:regulation of transcription by RNA polymerase II"/>
    <property type="evidence" value="ECO:0007669"/>
    <property type="project" value="TreeGrafter"/>
</dbReference>
<gene>
    <name evidence="7" type="ORF">Pcinc_014584</name>
</gene>
<comment type="caution">
    <text evidence="7">The sequence shown here is derived from an EMBL/GenBank/DDBJ whole genome shotgun (WGS) entry which is preliminary data.</text>
</comment>
<evidence type="ECO:0000256" key="2">
    <source>
        <dbReference type="ARBA" id="ARBA00022771"/>
    </source>
</evidence>
<organism evidence="7 8">
    <name type="scientific">Petrolisthes cinctipes</name>
    <name type="common">Flat porcelain crab</name>
    <dbReference type="NCBI Taxonomy" id="88211"/>
    <lineage>
        <taxon>Eukaryota</taxon>
        <taxon>Metazoa</taxon>
        <taxon>Ecdysozoa</taxon>
        <taxon>Arthropoda</taxon>
        <taxon>Crustacea</taxon>
        <taxon>Multicrustacea</taxon>
        <taxon>Malacostraca</taxon>
        <taxon>Eumalacostraca</taxon>
        <taxon>Eucarida</taxon>
        <taxon>Decapoda</taxon>
        <taxon>Pleocyemata</taxon>
        <taxon>Anomura</taxon>
        <taxon>Galatheoidea</taxon>
        <taxon>Porcellanidae</taxon>
        <taxon>Petrolisthes</taxon>
    </lineage>
</organism>
<dbReference type="PANTHER" id="PTHR46600:SF7">
    <property type="entry name" value="SI:DKEY-228B2.6-RELATED"/>
    <property type="match status" value="1"/>
</dbReference>
<dbReference type="PROSITE" id="PS50950">
    <property type="entry name" value="ZF_THAP"/>
    <property type="match status" value="1"/>
</dbReference>
<dbReference type="InterPro" id="IPR006612">
    <property type="entry name" value="THAP_Znf"/>
</dbReference>
<dbReference type="Proteomes" id="UP001286313">
    <property type="component" value="Unassembled WGS sequence"/>
</dbReference>
<keyword evidence="4 5" id="KW-0238">DNA-binding</keyword>
<keyword evidence="1" id="KW-0479">Metal-binding</keyword>
<evidence type="ECO:0000313" key="7">
    <source>
        <dbReference type="EMBL" id="KAK3880934.1"/>
    </source>
</evidence>
<dbReference type="Pfam" id="PF05485">
    <property type="entry name" value="THAP"/>
    <property type="match status" value="1"/>
</dbReference>
<dbReference type="InterPro" id="IPR038441">
    <property type="entry name" value="THAP_Znf_sf"/>
</dbReference>
<evidence type="ECO:0000259" key="6">
    <source>
        <dbReference type="PROSITE" id="PS50950"/>
    </source>
</evidence>
<dbReference type="PANTHER" id="PTHR46600">
    <property type="entry name" value="THAP DOMAIN-CONTAINING"/>
    <property type="match status" value="1"/>
</dbReference>
<evidence type="ECO:0000256" key="1">
    <source>
        <dbReference type="ARBA" id="ARBA00022723"/>
    </source>
</evidence>
<accession>A0AAE1FUQ9</accession>
<dbReference type="EMBL" id="JAWQEG010001271">
    <property type="protein sequence ID" value="KAK3880934.1"/>
    <property type="molecule type" value="Genomic_DNA"/>
</dbReference>
<dbReference type="GO" id="GO:0003700">
    <property type="term" value="F:DNA-binding transcription factor activity"/>
    <property type="evidence" value="ECO:0007669"/>
    <property type="project" value="TreeGrafter"/>
</dbReference>
<dbReference type="GO" id="GO:0008270">
    <property type="term" value="F:zinc ion binding"/>
    <property type="evidence" value="ECO:0007669"/>
    <property type="project" value="UniProtKB-KW"/>
</dbReference>
<evidence type="ECO:0000313" key="8">
    <source>
        <dbReference type="Proteomes" id="UP001286313"/>
    </source>
</evidence>
<protein>
    <recommendedName>
        <fullName evidence="6">THAP-type domain-containing protein</fullName>
    </recommendedName>
</protein>
<evidence type="ECO:0000256" key="3">
    <source>
        <dbReference type="ARBA" id="ARBA00022833"/>
    </source>
</evidence>
<evidence type="ECO:0000256" key="4">
    <source>
        <dbReference type="ARBA" id="ARBA00023125"/>
    </source>
</evidence>
<feature type="domain" description="THAP-type" evidence="6">
    <location>
        <begin position="1"/>
        <end position="95"/>
    </location>
</feature>
<dbReference type="GO" id="GO:0005634">
    <property type="term" value="C:nucleus"/>
    <property type="evidence" value="ECO:0007669"/>
    <property type="project" value="TreeGrafter"/>
</dbReference>